<evidence type="ECO:0000256" key="1">
    <source>
        <dbReference type="SAM" id="Coils"/>
    </source>
</evidence>
<evidence type="ECO:0000313" key="2">
    <source>
        <dbReference type="WBParaSite" id="maker-PairedContig_1175-snap-gene-1.10-mRNA-1"/>
    </source>
</evidence>
<feature type="coiled-coil region" evidence="1">
    <location>
        <begin position="13"/>
        <end position="40"/>
    </location>
</feature>
<accession>A0A1I8E9X1</accession>
<proteinExistence type="predicted"/>
<organism evidence="2">
    <name type="scientific">Wuchereria bancrofti</name>
    <dbReference type="NCBI Taxonomy" id="6293"/>
    <lineage>
        <taxon>Eukaryota</taxon>
        <taxon>Metazoa</taxon>
        <taxon>Ecdysozoa</taxon>
        <taxon>Nematoda</taxon>
        <taxon>Chromadorea</taxon>
        <taxon>Rhabditida</taxon>
        <taxon>Spirurina</taxon>
        <taxon>Spiruromorpha</taxon>
        <taxon>Filarioidea</taxon>
        <taxon>Onchocercidae</taxon>
        <taxon>Wuchereria</taxon>
    </lineage>
</organism>
<reference evidence="2" key="1">
    <citation type="submission" date="2016-11" db="UniProtKB">
        <authorList>
            <consortium name="WormBaseParasite"/>
        </authorList>
    </citation>
    <scope>IDENTIFICATION</scope>
    <source>
        <strain evidence="2">pt0022</strain>
    </source>
</reference>
<dbReference type="STRING" id="6293.A0A1I8E9X1"/>
<name>A0A1I8E9X1_WUCBA</name>
<dbReference type="AlphaFoldDB" id="A0A1I8E9X1"/>
<sequence>MFVSYEENEVNLMDGNKNEIELLRIENKDLTTKLETLKQKRKNDYPKLTEYERNVAELEALREFKFKLVEANSKLQRQLQKKEKELLELSRIDQEKLERLSELEEQLEMATIEREMAEEKADLLQADIENEKQRIQELEIELDLFRGETKPSADDIPKVEFQSLRI</sequence>
<keyword evidence="1" id="KW-0175">Coiled coil</keyword>
<protein>
    <submittedName>
        <fullName evidence="2">Uncharacterized protein</fullName>
    </submittedName>
</protein>
<feature type="coiled-coil region" evidence="1">
    <location>
        <begin position="65"/>
        <end position="148"/>
    </location>
</feature>
<dbReference type="WBParaSite" id="maker-PairedContig_1175-snap-gene-1.10-mRNA-1">
    <property type="protein sequence ID" value="maker-PairedContig_1175-snap-gene-1.10-mRNA-1"/>
    <property type="gene ID" value="maker-PairedContig_1175-snap-gene-1.10"/>
</dbReference>